<dbReference type="RefSeq" id="WP_282585836.1">
    <property type="nucleotide sequence ID" value="NZ_JAMOIM010000010.1"/>
</dbReference>
<reference evidence="2" key="1">
    <citation type="submission" date="2022-05" db="EMBL/GenBank/DDBJ databases">
        <authorList>
            <person name="Pankratov T."/>
        </authorList>
    </citation>
    <scope>NUCLEOTIDE SEQUENCE</scope>
    <source>
        <strain evidence="2">BP6-180914</strain>
    </source>
</reference>
<comment type="caution">
    <text evidence="2">The sequence shown here is derived from an EMBL/GenBank/DDBJ whole genome shotgun (WGS) entry which is preliminary data.</text>
</comment>
<dbReference type="EMBL" id="JAMOIM010000010">
    <property type="protein sequence ID" value="MCW6509464.1"/>
    <property type="molecule type" value="Genomic_DNA"/>
</dbReference>
<sequence length="99" mass="10662">MIHNLQALLATIYGSVAAHLDRWDGWAVVIASLLFGLQRAPLWMPVVVALVIDPLLYGWVAGLLHGRIGGVEGLGLFTLTQIVVGYGGYAVGRLIARLR</sequence>
<accession>A0AA41YVN8</accession>
<keyword evidence="1" id="KW-0472">Membrane</keyword>
<feature type="transmembrane region" description="Helical" evidence="1">
    <location>
        <begin position="76"/>
        <end position="96"/>
    </location>
</feature>
<organism evidence="2 3">
    <name type="scientific">Lichenifustis flavocetrariae</name>
    <dbReference type="NCBI Taxonomy" id="2949735"/>
    <lineage>
        <taxon>Bacteria</taxon>
        <taxon>Pseudomonadati</taxon>
        <taxon>Pseudomonadota</taxon>
        <taxon>Alphaproteobacteria</taxon>
        <taxon>Hyphomicrobiales</taxon>
        <taxon>Lichenihabitantaceae</taxon>
        <taxon>Lichenifustis</taxon>
    </lineage>
</organism>
<evidence type="ECO:0000256" key="1">
    <source>
        <dbReference type="SAM" id="Phobius"/>
    </source>
</evidence>
<feature type="transmembrane region" description="Helical" evidence="1">
    <location>
        <begin position="42"/>
        <end position="64"/>
    </location>
</feature>
<name>A0AA41YVN8_9HYPH</name>
<gene>
    <name evidence="2" type="ORF">M8523_15700</name>
</gene>
<evidence type="ECO:0000313" key="3">
    <source>
        <dbReference type="Proteomes" id="UP001165667"/>
    </source>
</evidence>
<evidence type="ECO:0000313" key="2">
    <source>
        <dbReference type="EMBL" id="MCW6509464.1"/>
    </source>
</evidence>
<dbReference type="Proteomes" id="UP001165667">
    <property type="component" value="Unassembled WGS sequence"/>
</dbReference>
<dbReference type="AlphaFoldDB" id="A0AA41YVN8"/>
<protein>
    <submittedName>
        <fullName evidence="2">Uncharacterized protein</fullName>
    </submittedName>
</protein>
<proteinExistence type="predicted"/>
<keyword evidence="3" id="KW-1185">Reference proteome</keyword>
<keyword evidence="1" id="KW-1133">Transmembrane helix</keyword>
<keyword evidence="1" id="KW-0812">Transmembrane</keyword>